<dbReference type="EMBL" id="CP035492">
    <property type="protein sequence ID" value="QAY65366.1"/>
    <property type="molecule type" value="Genomic_DNA"/>
</dbReference>
<sequence length="81" mass="9228">MTIQRPIELLKGETFFRPEIPVFVNRAAEAFDLIEHKHDFVEICCVGEGSGTHYIGDQTVQVHQGICFLFRLASLMYSGRL</sequence>
<evidence type="ECO:0000313" key="3">
    <source>
        <dbReference type="EMBL" id="QAY65366.1"/>
    </source>
</evidence>
<evidence type="ECO:0000256" key="1">
    <source>
        <dbReference type="ARBA" id="ARBA00023125"/>
    </source>
</evidence>
<dbReference type="AlphaFoldDB" id="A0A4P6ES36"/>
<evidence type="ECO:0000259" key="2">
    <source>
        <dbReference type="Pfam" id="PF02311"/>
    </source>
</evidence>
<dbReference type="InterPro" id="IPR014710">
    <property type="entry name" value="RmlC-like_jellyroll"/>
</dbReference>
<organism evidence="3 4">
    <name type="scientific">Paenibacillus protaetiae</name>
    <dbReference type="NCBI Taxonomy" id="2509456"/>
    <lineage>
        <taxon>Bacteria</taxon>
        <taxon>Bacillati</taxon>
        <taxon>Bacillota</taxon>
        <taxon>Bacilli</taxon>
        <taxon>Bacillales</taxon>
        <taxon>Paenibacillaceae</taxon>
        <taxon>Paenibacillus</taxon>
    </lineage>
</organism>
<dbReference type="OrthoDB" id="2582835at2"/>
<dbReference type="KEGG" id="pprt:ET464_02190"/>
<dbReference type="GO" id="GO:0006355">
    <property type="term" value="P:regulation of DNA-templated transcription"/>
    <property type="evidence" value="ECO:0007669"/>
    <property type="project" value="InterPro"/>
</dbReference>
<dbReference type="GO" id="GO:0003677">
    <property type="term" value="F:DNA binding"/>
    <property type="evidence" value="ECO:0007669"/>
    <property type="project" value="UniProtKB-KW"/>
</dbReference>
<dbReference type="SUPFAM" id="SSF51182">
    <property type="entry name" value="RmlC-like cupins"/>
    <property type="match status" value="1"/>
</dbReference>
<proteinExistence type="predicted"/>
<dbReference type="RefSeq" id="WP_129437866.1">
    <property type="nucleotide sequence ID" value="NZ_CP035492.1"/>
</dbReference>
<accession>A0A4P6ES36</accession>
<dbReference type="Gene3D" id="2.60.120.10">
    <property type="entry name" value="Jelly Rolls"/>
    <property type="match status" value="1"/>
</dbReference>
<gene>
    <name evidence="3" type="ORF">ET464_02190</name>
</gene>
<name>A0A4P6ES36_9BACL</name>
<reference evidence="3 4" key="1">
    <citation type="submission" date="2019-01" db="EMBL/GenBank/DDBJ databases">
        <title>Genome sequencing of strain FW100M-2.</title>
        <authorList>
            <person name="Heo J."/>
            <person name="Kim S.-J."/>
            <person name="Kim J.-S."/>
            <person name="Hong S.-B."/>
            <person name="Kwon S.-W."/>
        </authorList>
    </citation>
    <scope>NUCLEOTIDE SEQUENCE [LARGE SCALE GENOMIC DNA]</scope>
    <source>
        <strain evidence="3 4">FW100M-2</strain>
    </source>
</reference>
<dbReference type="InterPro" id="IPR003313">
    <property type="entry name" value="AraC-bd"/>
</dbReference>
<protein>
    <recommendedName>
        <fullName evidence="2">AraC-type arabinose-binding/dimerisation domain-containing protein</fullName>
    </recommendedName>
</protein>
<evidence type="ECO:0000313" key="4">
    <source>
        <dbReference type="Proteomes" id="UP000293568"/>
    </source>
</evidence>
<dbReference type="Proteomes" id="UP000293568">
    <property type="component" value="Chromosome"/>
</dbReference>
<dbReference type="InterPro" id="IPR011051">
    <property type="entry name" value="RmlC_Cupin_sf"/>
</dbReference>
<feature type="domain" description="AraC-type arabinose-binding/dimerisation" evidence="2">
    <location>
        <begin position="33"/>
        <end position="70"/>
    </location>
</feature>
<dbReference type="Pfam" id="PF02311">
    <property type="entry name" value="AraC_binding"/>
    <property type="match status" value="1"/>
</dbReference>
<keyword evidence="1" id="KW-0238">DNA-binding</keyword>
<keyword evidence="4" id="KW-1185">Reference proteome</keyword>